<feature type="transmembrane region" description="Helical" evidence="1">
    <location>
        <begin position="196"/>
        <end position="221"/>
    </location>
</feature>
<organism evidence="3 4">
    <name type="scientific">Athelia psychrophila</name>
    <dbReference type="NCBI Taxonomy" id="1759441"/>
    <lineage>
        <taxon>Eukaryota</taxon>
        <taxon>Fungi</taxon>
        <taxon>Dikarya</taxon>
        <taxon>Basidiomycota</taxon>
        <taxon>Agaricomycotina</taxon>
        <taxon>Agaricomycetes</taxon>
        <taxon>Agaricomycetidae</taxon>
        <taxon>Atheliales</taxon>
        <taxon>Atheliaceae</taxon>
        <taxon>Athelia</taxon>
    </lineage>
</organism>
<name>A0A166LZQ7_9AGAM</name>
<dbReference type="Pfam" id="PF20151">
    <property type="entry name" value="DUF6533"/>
    <property type="match status" value="1"/>
</dbReference>
<sequence length="247" mass="28036">MTQLHADMQSQLNAIYFTTLIPFVILYYDYSLTFADEVERFWNRNNFTWTSLFFFINRYLVLLGNIPVLCQGITNYHAFLEILSQLVIGIMLIMRVYAMYGRSRWIIVLFAIVIVVAVTVGCWANFSGPRAQTIEAIFYYAGCNGSLPQTQAIRLALAWMGQLGFDALVFFLTLYKSFVLRGSKSKHLISTLLRDGSLYFGIMTIFNVGNIVTIVTAPPYFKGVAIFGSNVHDDVSPDVEPPRPKDD</sequence>
<evidence type="ECO:0000313" key="4">
    <source>
        <dbReference type="Proteomes" id="UP000076532"/>
    </source>
</evidence>
<keyword evidence="4" id="KW-1185">Reference proteome</keyword>
<evidence type="ECO:0000256" key="1">
    <source>
        <dbReference type="SAM" id="Phobius"/>
    </source>
</evidence>
<keyword evidence="1" id="KW-0812">Transmembrane</keyword>
<keyword evidence="1" id="KW-0472">Membrane</keyword>
<protein>
    <recommendedName>
        <fullName evidence="2">DUF6533 domain-containing protein</fullName>
    </recommendedName>
</protein>
<reference evidence="3 4" key="1">
    <citation type="journal article" date="2016" name="Mol. Biol. Evol.">
        <title>Comparative Genomics of Early-Diverging Mushroom-Forming Fungi Provides Insights into the Origins of Lignocellulose Decay Capabilities.</title>
        <authorList>
            <person name="Nagy L.G."/>
            <person name="Riley R."/>
            <person name="Tritt A."/>
            <person name="Adam C."/>
            <person name="Daum C."/>
            <person name="Floudas D."/>
            <person name="Sun H."/>
            <person name="Yadav J.S."/>
            <person name="Pangilinan J."/>
            <person name="Larsson K.H."/>
            <person name="Matsuura K."/>
            <person name="Barry K."/>
            <person name="Labutti K."/>
            <person name="Kuo R."/>
            <person name="Ohm R.A."/>
            <person name="Bhattacharya S.S."/>
            <person name="Shirouzu T."/>
            <person name="Yoshinaga Y."/>
            <person name="Martin F.M."/>
            <person name="Grigoriev I.V."/>
            <person name="Hibbett D.S."/>
        </authorList>
    </citation>
    <scope>NUCLEOTIDE SEQUENCE [LARGE SCALE GENOMIC DNA]</scope>
    <source>
        <strain evidence="3 4">CBS 109695</strain>
    </source>
</reference>
<dbReference type="AlphaFoldDB" id="A0A166LZQ7"/>
<gene>
    <name evidence="3" type="ORF">FIBSPDRAFT_952013</name>
</gene>
<feature type="domain" description="DUF6533" evidence="2">
    <location>
        <begin position="19"/>
        <end position="63"/>
    </location>
</feature>
<feature type="transmembrane region" description="Helical" evidence="1">
    <location>
        <begin position="156"/>
        <end position="175"/>
    </location>
</feature>
<feature type="transmembrane region" description="Helical" evidence="1">
    <location>
        <begin position="14"/>
        <end position="35"/>
    </location>
</feature>
<proteinExistence type="predicted"/>
<evidence type="ECO:0000259" key="2">
    <source>
        <dbReference type="Pfam" id="PF20151"/>
    </source>
</evidence>
<accession>A0A166LZQ7</accession>
<dbReference type="Proteomes" id="UP000076532">
    <property type="component" value="Unassembled WGS sequence"/>
</dbReference>
<dbReference type="EMBL" id="KV417532">
    <property type="protein sequence ID" value="KZP23492.1"/>
    <property type="molecule type" value="Genomic_DNA"/>
</dbReference>
<keyword evidence="1" id="KW-1133">Transmembrane helix</keyword>
<feature type="transmembrane region" description="Helical" evidence="1">
    <location>
        <begin position="78"/>
        <end position="98"/>
    </location>
</feature>
<dbReference type="InterPro" id="IPR045340">
    <property type="entry name" value="DUF6533"/>
</dbReference>
<feature type="transmembrane region" description="Helical" evidence="1">
    <location>
        <begin position="105"/>
        <end position="126"/>
    </location>
</feature>
<dbReference type="OrthoDB" id="2686513at2759"/>
<feature type="transmembrane region" description="Helical" evidence="1">
    <location>
        <begin position="47"/>
        <end position="66"/>
    </location>
</feature>
<evidence type="ECO:0000313" key="3">
    <source>
        <dbReference type="EMBL" id="KZP23492.1"/>
    </source>
</evidence>